<dbReference type="Gene3D" id="1.25.10.10">
    <property type="entry name" value="Leucine-rich Repeat Variant"/>
    <property type="match status" value="2"/>
</dbReference>
<dbReference type="AlphaFoldDB" id="A0A9E7F7H0"/>
<sequence>MFDQNKKEGKEYEKHSGIFNDDGNRIFEINFVPQNEMVPSTVGGSSLPWDGSSSVKVRSYSYQRNSWNGMTLKSLFGSYWMGSDVTRAVKELQGHCDVKANSSICLELTKILKRISLILPAIESSRPGSTCGIAELCSLNNSIDKAKLLLQHCAESSKLYLIAEVLDYLRVTKFKVDSPEEEAGRALLDLLRRTDSSEDVEFKAFHIAASRLKLTSSKAILIERRSLNKLLDKLNGSDKKKEKILHYFMYLLKKHGKNVRQDGSEFKENGKAGSENIIIDINCARSTSSSSNNNEPSIRGEAPIDICQAAVPPEEFCCPISSRLMYDPVVIASGQTYERKYIEKWFDEGHDTCPKTRRKLVNLAVVPNSCMKDLIANWCRRHGINVPEPCSDSSTADFCGWEPSHSYSISSLKNVSAALLDGSVGHYFLQNDHSNVSVLSSDASYCSDSSQIIGTKSTQDNQTHLFSWSDDYQQYQSFANFNHEMFLRFFYRLLELPIDVQDRAVKKVKFLLESDEEIYCAMLSNGFAEALISFLKNAREEANVRAIRAGSQLFLAFLNENWVRVSSLTEDALQLLLSFLDSDIRMEVLMLMQKLAQNPSCRSSIMAPGVVAPIIKSLDSEDTELLELSLKILLDLSADEDVKSSILSSGCITTLASFLTDGRLAHLCLKIIQNISRHEEGATTVAKAKGCLAAIVELLDTGSKEEQEHAVDILYAMCSESYENCLLVMDEGVIPALVDINVNGNIKSQEIATRLLHRLRDVRRSDRFVNSYMKPESISEPTVKLAQHSADRVPHSRSLGILGKKLRFFSKSRSSTPC</sequence>
<keyword evidence="8" id="KW-1185">Reference proteome</keyword>
<dbReference type="Proteomes" id="UP001055439">
    <property type="component" value="Chromosome 2"/>
</dbReference>
<comment type="catalytic activity">
    <reaction evidence="1">
        <text>S-ubiquitinyl-[E2 ubiquitin-conjugating enzyme]-L-cysteine + [acceptor protein]-L-lysine = [E2 ubiquitin-conjugating enzyme]-L-cysteine + N(6)-ubiquitinyl-[acceptor protein]-L-lysine.</text>
        <dbReference type="EC" id="2.3.2.27"/>
    </reaction>
</comment>
<evidence type="ECO:0000256" key="5">
    <source>
        <dbReference type="ARBA" id="ARBA00022786"/>
    </source>
</evidence>
<evidence type="ECO:0000256" key="3">
    <source>
        <dbReference type="ARBA" id="ARBA00012483"/>
    </source>
</evidence>
<dbReference type="InterPro" id="IPR011989">
    <property type="entry name" value="ARM-like"/>
</dbReference>
<dbReference type="Pfam" id="PF04564">
    <property type="entry name" value="U-box"/>
    <property type="match status" value="1"/>
</dbReference>
<dbReference type="InterPro" id="IPR045210">
    <property type="entry name" value="RING-Ubox_PUB"/>
</dbReference>
<dbReference type="CDD" id="cd16664">
    <property type="entry name" value="RING-Ubox_PUB"/>
    <property type="match status" value="1"/>
</dbReference>
<organism evidence="7 8">
    <name type="scientific">Musa troglodytarum</name>
    <name type="common">fe'i banana</name>
    <dbReference type="NCBI Taxonomy" id="320322"/>
    <lineage>
        <taxon>Eukaryota</taxon>
        <taxon>Viridiplantae</taxon>
        <taxon>Streptophyta</taxon>
        <taxon>Embryophyta</taxon>
        <taxon>Tracheophyta</taxon>
        <taxon>Spermatophyta</taxon>
        <taxon>Magnoliopsida</taxon>
        <taxon>Liliopsida</taxon>
        <taxon>Zingiberales</taxon>
        <taxon>Musaceae</taxon>
        <taxon>Musa</taxon>
    </lineage>
</organism>
<dbReference type="EMBL" id="CP097504">
    <property type="protein sequence ID" value="URD88728.1"/>
    <property type="molecule type" value="Genomic_DNA"/>
</dbReference>
<evidence type="ECO:0000256" key="2">
    <source>
        <dbReference type="ARBA" id="ARBA00004906"/>
    </source>
</evidence>
<evidence type="ECO:0000256" key="1">
    <source>
        <dbReference type="ARBA" id="ARBA00000900"/>
    </source>
</evidence>
<dbReference type="PANTHER" id="PTHR23315">
    <property type="entry name" value="U BOX DOMAIN-CONTAINING"/>
    <property type="match status" value="1"/>
</dbReference>
<dbReference type="OrthoDB" id="10064100at2759"/>
<dbReference type="Pfam" id="PF25598">
    <property type="entry name" value="ARM_PUB"/>
    <property type="match status" value="1"/>
</dbReference>
<proteinExistence type="predicted"/>
<evidence type="ECO:0000259" key="6">
    <source>
        <dbReference type="PROSITE" id="PS51698"/>
    </source>
</evidence>
<dbReference type="InterPro" id="IPR016024">
    <property type="entry name" value="ARM-type_fold"/>
</dbReference>
<name>A0A9E7F7H0_9LILI</name>
<dbReference type="GO" id="GO:0061630">
    <property type="term" value="F:ubiquitin protein ligase activity"/>
    <property type="evidence" value="ECO:0007669"/>
    <property type="project" value="UniProtKB-EC"/>
</dbReference>
<feature type="domain" description="U-box" evidence="6">
    <location>
        <begin position="311"/>
        <end position="385"/>
    </location>
</feature>
<dbReference type="SUPFAM" id="SSF48371">
    <property type="entry name" value="ARM repeat"/>
    <property type="match status" value="1"/>
</dbReference>
<reference evidence="7" key="1">
    <citation type="submission" date="2022-05" db="EMBL/GenBank/DDBJ databases">
        <title>The Musa troglodytarum L. genome provides insights into the mechanism of non-climacteric behaviour and enrichment of carotenoids.</title>
        <authorList>
            <person name="Wang J."/>
        </authorList>
    </citation>
    <scope>NUCLEOTIDE SEQUENCE</scope>
    <source>
        <tissue evidence="7">Leaf</tissue>
    </source>
</reference>
<dbReference type="InterPro" id="IPR058678">
    <property type="entry name" value="ARM_PUB"/>
</dbReference>
<dbReference type="InterPro" id="IPR000225">
    <property type="entry name" value="Armadillo"/>
</dbReference>
<dbReference type="SMART" id="SM00185">
    <property type="entry name" value="ARM"/>
    <property type="match status" value="3"/>
</dbReference>
<evidence type="ECO:0000256" key="4">
    <source>
        <dbReference type="ARBA" id="ARBA00022679"/>
    </source>
</evidence>
<dbReference type="SUPFAM" id="SSF57850">
    <property type="entry name" value="RING/U-box"/>
    <property type="match status" value="1"/>
</dbReference>
<dbReference type="GO" id="GO:0016567">
    <property type="term" value="P:protein ubiquitination"/>
    <property type="evidence" value="ECO:0007669"/>
    <property type="project" value="InterPro"/>
</dbReference>
<keyword evidence="4" id="KW-0808">Transferase</keyword>
<dbReference type="FunFam" id="3.30.40.10:FF:000382">
    <property type="entry name" value="RING-type E3 ubiquitin transferase"/>
    <property type="match status" value="1"/>
</dbReference>
<dbReference type="EC" id="2.3.2.27" evidence="3"/>
<dbReference type="SMART" id="SM00504">
    <property type="entry name" value="Ubox"/>
    <property type="match status" value="1"/>
</dbReference>
<dbReference type="InterPro" id="IPR013083">
    <property type="entry name" value="Znf_RING/FYVE/PHD"/>
</dbReference>
<gene>
    <name evidence="7" type="ORF">MUK42_34064</name>
</gene>
<evidence type="ECO:0000313" key="8">
    <source>
        <dbReference type="Proteomes" id="UP001055439"/>
    </source>
</evidence>
<evidence type="ECO:0000313" key="7">
    <source>
        <dbReference type="EMBL" id="URD88728.1"/>
    </source>
</evidence>
<dbReference type="Gene3D" id="3.30.40.10">
    <property type="entry name" value="Zinc/RING finger domain, C3HC4 (zinc finger)"/>
    <property type="match status" value="1"/>
</dbReference>
<accession>A0A9E7F7H0</accession>
<protein>
    <recommendedName>
        <fullName evidence="3">RING-type E3 ubiquitin transferase</fullName>
        <ecNumber evidence="3">2.3.2.27</ecNumber>
    </recommendedName>
</protein>
<dbReference type="PROSITE" id="PS51698">
    <property type="entry name" value="U_BOX"/>
    <property type="match status" value="1"/>
</dbReference>
<dbReference type="PANTHER" id="PTHR23315:SF240">
    <property type="entry name" value="U-BOX DOMAIN-CONTAINING PROTEIN 5"/>
    <property type="match status" value="1"/>
</dbReference>
<comment type="pathway">
    <text evidence="2">Protein modification; protein ubiquitination.</text>
</comment>
<dbReference type="InterPro" id="IPR003613">
    <property type="entry name" value="Ubox_domain"/>
</dbReference>
<keyword evidence="5" id="KW-0833">Ubl conjugation pathway</keyword>